<protein>
    <recommendedName>
        <fullName evidence="4">DUF2283 domain-containing protein</fullName>
    </recommendedName>
</protein>
<dbReference type="InterPro" id="IPR019270">
    <property type="entry name" value="DUF2283"/>
</dbReference>
<dbReference type="Pfam" id="PF10049">
    <property type="entry name" value="DUF2283"/>
    <property type="match status" value="1"/>
</dbReference>
<dbReference type="KEGG" id="mind:mvi_26360"/>
<feature type="compositionally biased region" description="Polar residues" evidence="1">
    <location>
        <begin position="42"/>
        <end position="59"/>
    </location>
</feature>
<evidence type="ECO:0000256" key="1">
    <source>
        <dbReference type="SAM" id="MobiDB-lite"/>
    </source>
</evidence>
<evidence type="ECO:0000313" key="2">
    <source>
        <dbReference type="EMBL" id="BCM84175.1"/>
    </source>
</evidence>
<dbReference type="Proteomes" id="UP000663508">
    <property type="component" value="Chromosome"/>
</dbReference>
<gene>
    <name evidence="2" type="ORF">mvi_26360</name>
</gene>
<proteinExistence type="predicted"/>
<evidence type="ECO:0008006" key="4">
    <source>
        <dbReference type="Google" id="ProtNLM"/>
    </source>
</evidence>
<evidence type="ECO:0000313" key="3">
    <source>
        <dbReference type="Proteomes" id="UP000663508"/>
    </source>
</evidence>
<reference evidence="2" key="1">
    <citation type="submission" date="2020-11" db="EMBL/GenBank/DDBJ databases">
        <title>Complete genome sequence of a novel pathogenic Methylobacterium strain isolated from rice in Vietnam.</title>
        <authorList>
            <person name="Lai K."/>
            <person name="Okazaki S."/>
            <person name="Higashi K."/>
            <person name="Mori H."/>
            <person name="Toyoda A."/>
            <person name="Kurokawa K."/>
        </authorList>
    </citation>
    <scope>NUCLEOTIDE SEQUENCE</scope>
    <source>
        <strain evidence="2">VL1</strain>
    </source>
</reference>
<feature type="region of interest" description="Disordered" evidence="1">
    <location>
        <begin position="1"/>
        <end position="77"/>
    </location>
</feature>
<sequence>MRAVDSRAPEPDDRPDEAMGERDARAAPDPGDRASARRTKRASITATPETCTGMSQTLAPPSSPEPSRRPVTGRYDTRSDVLSVRFGDAEAVASREVRPGLRVAYDAAGAVAGIEILAASAGGPTIDRELRRLVEAA</sequence>
<dbReference type="AlphaFoldDB" id="A0A8H8WTF9"/>
<organism evidence="2 3">
    <name type="scientific">Methylobacterium indicum</name>
    <dbReference type="NCBI Taxonomy" id="1775910"/>
    <lineage>
        <taxon>Bacteria</taxon>
        <taxon>Pseudomonadati</taxon>
        <taxon>Pseudomonadota</taxon>
        <taxon>Alphaproteobacteria</taxon>
        <taxon>Hyphomicrobiales</taxon>
        <taxon>Methylobacteriaceae</taxon>
        <taxon>Methylobacterium</taxon>
    </lineage>
</organism>
<name>A0A8H8WTF9_9HYPH</name>
<dbReference type="EMBL" id="AP024145">
    <property type="protein sequence ID" value="BCM84175.1"/>
    <property type="molecule type" value="Genomic_DNA"/>
</dbReference>
<feature type="compositionally biased region" description="Basic and acidic residues" evidence="1">
    <location>
        <begin position="1"/>
        <end position="35"/>
    </location>
</feature>
<accession>A0A8H8WTF9</accession>